<accession>A0AAW0B3Y3</accession>
<comment type="caution">
    <text evidence="2">The sequence shown here is derived from an EMBL/GenBank/DDBJ whole genome shotgun (WGS) entry which is preliminary data.</text>
</comment>
<name>A0AAW0B3Y3_9AGAR</name>
<evidence type="ECO:0000313" key="2">
    <source>
        <dbReference type="EMBL" id="KAK7020411.1"/>
    </source>
</evidence>
<feature type="compositionally biased region" description="Polar residues" evidence="1">
    <location>
        <begin position="109"/>
        <end position="119"/>
    </location>
</feature>
<feature type="region of interest" description="Disordered" evidence="1">
    <location>
        <begin position="1"/>
        <end position="136"/>
    </location>
</feature>
<evidence type="ECO:0000256" key="1">
    <source>
        <dbReference type="SAM" id="MobiDB-lite"/>
    </source>
</evidence>
<gene>
    <name evidence="2" type="ORF">R3P38DRAFT_3549781</name>
</gene>
<protein>
    <submittedName>
        <fullName evidence="2">Uncharacterized protein</fullName>
    </submittedName>
</protein>
<dbReference type="Proteomes" id="UP001362999">
    <property type="component" value="Unassembled WGS sequence"/>
</dbReference>
<organism evidence="2 3">
    <name type="scientific">Favolaschia claudopus</name>
    <dbReference type="NCBI Taxonomy" id="2862362"/>
    <lineage>
        <taxon>Eukaryota</taxon>
        <taxon>Fungi</taxon>
        <taxon>Dikarya</taxon>
        <taxon>Basidiomycota</taxon>
        <taxon>Agaricomycotina</taxon>
        <taxon>Agaricomycetes</taxon>
        <taxon>Agaricomycetidae</taxon>
        <taxon>Agaricales</taxon>
        <taxon>Marasmiineae</taxon>
        <taxon>Mycenaceae</taxon>
        <taxon>Favolaschia</taxon>
    </lineage>
</organism>
<reference evidence="2 3" key="1">
    <citation type="journal article" date="2024" name="J Genomics">
        <title>Draft genome sequencing and assembly of Favolaschia claudopus CIRM-BRFM 2984 isolated from oak limbs.</title>
        <authorList>
            <person name="Navarro D."/>
            <person name="Drula E."/>
            <person name="Chaduli D."/>
            <person name="Cazenave R."/>
            <person name="Ahrendt S."/>
            <person name="Wang J."/>
            <person name="Lipzen A."/>
            <person name="Daum C."/>
            <person name="Barry K."/>
            <person name="Grigoriev I.V."/>
            <person name="Favel A."/>
            <person name="Rosso M.N."/>
            <person name="Martin F."/>
        </authorList>
    </citation>
    <scope>NUCLEOTIDE SEQUENCE [LARGE SCALE GENOMIC DNA]</scope>
    <source>
        <strain evidence="2 3">CIRM-BRFM 2984</strain>
    </source>
</reference>
<feature type="compositionally biased region" description="Polar residues" evidence="1">
    <location>
        <begin position="1"/>
        <end position="14"/>
    </location>
</feature>
<proteinExistence type="predicted"/>
<dbReference type="EMBL" id="JAWWNJ010000041">
    <property type="protein sequence ID" value="KAK7020411.1"/>
    <property type="molecule type" value="Genomic_DNA"/>
</dbReference>
<keyword evidence="3" id="KW-1185">Reference proteome</keyword>
<dbReference type="AlphaFoldDB" id="A0AAW0B3Y3"/>
<sequence length="1222" mass="135118">MSLKRTGSNISTSGPAPRKKNARVSGRVDSDVALSDARGEGIEDEESNGGFPPTVAAQGVDTAASTAGSLVTSPHPSSSRWKENSSPAPLIHNGSPRSRKTKRKERQLSNKGQSSNGAQTEERPHTRLQKGKGREEVDLIVGDGEDYQFVHPGRKPNVKDVTALVTRMWTRQVEDIHSWTCDARSALQLSTSPVKSLYAVHTVGAMHKHIYTVTPQHPVFDGLAPRTRTFFLEIASGNLSTAVTNGIDSGALVLSPEGDARTSEGQFTYVRVPSPRDDSPECTPEACAWRYIERHSADLAWGVSSLLALGLDLDVVKQRLLQLAVKLQLDTDALAPLLESLSSTDFPRIQGFGLYFGVTDEQTPHDRLEQDLQEQHSRFNNWATDNADYVTWNSYYLDDLTLPTSSGLRTDSVGGDTEVSAITVSGAHGLNRAVGGFFPKFSPSPAASTLISTFKQSPSMLFGVDLAHDTTARVIAFLDDQKNYLRQHTAAVISDDSYQSVLQNGPGVFRRRGAFIPGLRFLDTISLEDFQARRGSKAVGGIWSNTTGRALKSFRHIASTLYPDIPPDGDLAPSLIASRLGPTFNVWPLTTDNVHFWLHCLFTSRIIIETGAIVTSSWSEVVDSIFSGGYLHLAWRTLPPGLQQTFLEGRTPAHIQDFLPEMPSDTWTPEKTTVAGYILKVGELRILRCGPRSTDLIVNISNLHTGGIKHDPATGFEAHSIILSVELLNRMALEEVCVMEKEGMVLDRKNGSAEDVWGFLEALVSRTNARAVACGLREELNEHKSQYQLLNWAQGHLRSIGRKPPSARVQAEDFAIPGVTHAVGDPHSVERRAQFDELKHHYRELSRGGADPDPFHVIPYRFHKDPFGQEMQEWFLERRRDRRLANAATASGTNPESYARSVASHAALSANKPALSFGGLLGTDTLRQKREEREDPTKLLLEFVQAIKNWRTCTLAINDKTGSRTSNGWRAGICRLCGKVVIANNQNSKHACEPREPAEVIQNNTFHSLFPLPYLHSALNFEPLRRLLPTFLLSLGIVTVSVCEILSRPENKALVDRELPDLKLERAEGLFVYRAEDEAEPEWLEVTMAIDVCLEFVCSCPPNMWPTKAEQRNYAWAHEGKLKEWTGSGGKQRHFVICNHGYCGVLQPKYTSGIFLHVCGRARDIAKARGCGTGDLNKKKGGDQDCGSTTSHPIKSQLDLSPDHLRSLWFHKRVFPKLIFSS</sequence>
<feature type="compositionally biased region" description="Polar residues" evidence="1">
    <location>
        <begin position="63"/>
        <end position="87"/>
    </location>
</feature>
<evidence type="ECO:0000313" key="3">
    <source>
        <dbReference type="Proteomes" id="UP001362999"/>
    </source>
</evidence>